<dbReference type="Proteomes" id="UP001166674">
    <property type="component" value="Unassembled WGS sequence"/>
</dbReference>
<evidence type="ECO:0000256" key="2">
    <source>
        <dbReference type="SAM" id="MobiDB-lite"/>
    </source>
</evidence>
<dbReference type="CDD" id="cd04416">
    <property type="entry name" value="NDPk_TX"/>
    <property type="match status" value="1"/>
</dbReference>
<dbReference type="Pfam" id="PF00334">
    <property type="entry name" value="NDK"/>
    <property type="match status" value="1"/>
</dbReference>
<dbReference type="InterPro" id="IPR051766">
    <property type="entry name" value="TXND_domain-containing"/>
</dbReference>
<evidence type="ECO:0000313" key="5">
    <source>
        <dbReference type="Proteomes" id="UP001166674"/>
    </source>
</evidence>
<feature type="region of interest" description="Disordered" evidence="2">
    <location>
        <begin position="1"/>
        <end position="26"/>
    </location>
</feature>
<dbReference type="PROSITE" id="PS51374">
    <property type="entry name" value="NDPK_LIKE"/>
    <property type="match status" value="2"/>
</dbReference>
<reference evidence="4" key="1">
    <citation type="submission" date="2020-03" db="EMBL/GenBank/DDBJ databases">
        <title>Studies in the Genomics of Life Span.</title>
        <authorList>
            <person name="Glass D."/>
        </authorList>
    </citation>
    <scope>NUCLEOTIDE SEQUENCE</scope>
    <source>
        <strain evidence="4">SUZIE</strain>
        <tissue evidence="4">Muscle</tissue>
    </source>
</reference>
<proteinExistence type="inferred from homology"/>
<organism evidence="4 5">
    <name type="scientific">Sciurus carolinensis</name>
    <name type="common">Eastern gray squirrel</name>
    <dbReference type="NCBI Taxonomy" id="30640"/>
    <lineage>
        <taxon>Eukaryota</taxon>
        <taxon>Metazoa</taxon>
        <taxon>Chordata</taxon>
        <taxon>Craniata</taxon>
        <taxon>Vertebrata</taxon>
        <taxon>Euteleostomi</taxon>
        <taxon>Mammalia</taxon>
        <taxon>Eutheria</taxon>
        <taxon>Euarchontoglires</taxon>
        <taxon>Glires</taxon>
        <taxon>Rodentia</taxon>
        <taxon>Sciuromorpha</taxon>
        <taxon>Sciuridae</taxon>
        <taxon>Sciurinae</taxon>
        <taxon>Sciurini</taxon>
        <taxon>Sciurus</taxon>
    </lineage>
</organism>
<feature type="domain" description="Nucleoside diphosphate kinase-like" evidence="3">
    <location>
        <begin position="93"/>
        <end position="272"/>
    </location>
</feature>
<name>A0AA41T9S9_SCICA</name>
<evidence type="ECO:0000259" key="3">
    <source>
        <dbReference type="SMART" id="SM00562"/>
    </source>
</evidence>
<comment type="caution">
    <text evidence="4">The sequence shown here is derived from an EMBL/GenBank/DDBJ whole genome shotgun (WGS) entry which is preliminary data.</text>
</comment>
<sequence>MTATTLVSYPKRGKGEPAEHENRNQNGKIIAKIEGANAPLINRKVTNLIDEEKKIVAGEMVRPQYDEILLKDLDSEEAGEGHDGNVEHYCITIIKPDAVISKKVLEIKEKVSAIWKIYLVQVIIELFYFYHFILQPDFEEFVSFMTTNLSYVLVVSPGIEKTDSLGEIQALETEPDESPEDLSEAEVNDTSEVTEKNRDSGPSLALVLLRENGLQYWKNLLGPTNVNEASEFYPDSLCAQFAMGRLPVNQLYGSDSKEIAEREIQYFFPPQNTLAVIKPHVTHEQREEIMKIIKDAGFELTQLKEMVLNQEEANKIYYKIATRDFYKDVLAVLAEGPSLVMVLTKWNAIGDWRRLMGPVDPEEARLLSPESIRAKYGINILKNAVHGASNTSEAAESISKMFRESVSEDSEEN</sequence>
<dbReference type="AlphaFoldDB" id="A0AA41T9S9"/>
<feature type="compositionally biased region" description="Basic and acidic residues" evidence="2">
    <location>
        <begin position="13"/>
        <end position="23"/>
    </location>
</feature>
<dbReference type="SUPFAM" id="SSF54919">
    <property type="entry name" value="Nucleoside diphosphate kinase, NDK"/>
    <property type="match status" value="2"/>
</dbReference>
<dbReference type="SMART" id="SM00562">
    <property type="entry name" value="NDK"/>
    <property type="match status" value="2"/>
</dbReference>
<dbReference type="InterPro" id="IPR034907">
    <property type="entry name" value="NDK-like_dom"/>
</dbReference>
<dbReference type="Gene3D" id="3.30.70.141">
    <property type="entry name" value="Nucleoside diphosphate kinase-like domain"/>
    <property type="match status" value="2"/>
</dbReference>
<keyword evidence="5" id="KW-1185">Reference proteome</keyword>
<dbReference type="InterPro" id="IPR036850">
    <property type="entry name" value="NDK-like_dom_sf"/>
</dbReference>
<dbReference type="EMBL" id="JAATJV010428722">
    <property type="protein sequence ID" value="MBZ3889080.1"/>
    <property type="molecule type" value="Genomic_DNA"/>
</dbReference>
<comment type="caution">
    <text evidence="1">Lacks conserved residue(s) required for the propagation of feature annotation.</text>
</comment>
<gene>
    <name evidence="4" type="ORF">SUZIE_201165</name>
</gene>
<evidence type="ECO:0000256" key="1">
    <source>
        <dbReference type="PROSITE-ProRule" id="PRU00706"/>
    </source>
</evidence>
<feature type="region of interest" description="Disordered" evidence="2">
    <location>
        <begin position="171"/>
        <end position="198"/>
    </location>
</feature>
<evidence type="ECO:0000313" key="4">
    <source>
        <dbReference type="EMBL" id="MBZ3889080.1"/>
    </source>
</evidence>
<feature type="compositionally biased region" description="Acidic residues" evidence="2">
    <location>
        <begin position="173"/>
        <end position="189"/>
    </location>
</feature>
<protein>
    <submittedName>
        <fullName evidence="4">Thioredoxin domain-containing protein 3</fullName>
    </submittedName>
</protein>
<feature type="domain" description="Nucleoside diphosphate kinase-like" evidence="3">
    <location>
        <begin position="273"/>
        <end position="409"/>
    </location>
</feature>
<accession>A0AA41T9S9</accession>
<dbReference type="PANTHER" id="PTHR46135">
    <property type="entry name" value="NME/NM23 FAMILY MEMBER 8"/>
    <property type="match status" value="1"/>
</dbReference>
<dbReference type="PANTHER" id="PTHR46135:SF2">
    <property type="entry name" value="THIOREDOXIN DOMAIN-CONTAINING PROTEIN 3"/>
    <property type="match status" value="1"/>
</dbReference>
<comment type="similarity">
    <text evidence="1">Belongs to the NDK family.</text>
</comment>